<feature type="region of interest" description="Disordered" evidence="1">
    <location>
        <begin position="257"/>
        <end position="281"/>
    </location>
</feature>
<protein>
    <submittedName>
        <fullName evidence="2">Uncharacterized protein</fullName>
    </submittedName>
</protein>
<dbReference type="Proteomes" id="UP001172673">
    <property type="component" value="Unassembled WGS sequence"/>
</dbReference>
<dbReference type="AlphaFoldDB" id="A0AA38XLB5"/>
<evidence type="ECO:0000313" key="3">
    <source>
        <dbReference type="Proteomes" id="UP001172673"/>
    </source>
</evidence>
<feature type="compositionally biased region" description="Polar residues" evidence="1">
    <location>
        <begin position="125"/>
        <end position="150"/>
    </location>
</feature>
<comment type="caution">
    <text evidence="2">The sequence shown here is derived from an EMBL/GenBank/DDBJ whole genome shotgun (WGS) entry which is preliminary data.</text>
</comment>
<feature type="compositionally biased region" description="Low complexity" evidence="1">
    <location>
        <begin position="179"/>
        <end position="199"/>
    </location>
</feature>
<feature type="region of interest" description="Disordered" evidence="1">
    <location>
        <begin position="125"/>
        <end position="201"/>
    </location>
</feature>
<sequence>MYIYDEISPEKMFSYLQPRYSNLTTALTTDLTPALNFRHTYWQSTMEYDLDEWVALDLLPSIEPIIEWSIPVAVPFDSQWSPDRSTSPTKFFAVSPPQYTAESPIPSRWTSAALSPEYMPATPSFEAQHQASLSPEFTPETPTWASQDQVLLSPEWSPETPALVPQDQASLSSGFAPEASTSTSCQRSLSPSPSSALESAWAVDPPRQYDVRPLPQYNVRPFSKYNVLPPLPPREYDITLPPLSSIVASRPRTYDVLPPGIHSTQRPDTLAPLPDWPAPEQGDRLEQGSWLLCHNSIPGAQTASSGYLSREGWWK</sequence>
<accession>A0AA38XLB5</accession>
<name>A0AA38XLB5_9EURO</name>
<evidence type="ECO:0000256" key="1">
    <source>
        <dbReference type="SAM" id="MobiDB-lite"/>
    </source>
</evidence>
<reference evidence="2" key="1">
    <citation type="submission" date="2022-10" db="EMBL/GenBank/DDBJ databases">
        <title>Culturing micro-colonial fungi from biological soil crusts in the Mojave desert and describing Neophaeococcomyces mojavensis, and introducing the new genera and species Taxawa tesnikishii.</title>
        <authorList>
            <person name="Kurbessoian T."/>
            <person name="Stajich J.E."/>
        </authorList>
    </citation>
    <scope>NUCLEOTIDE SEQUENCE</scope>
    <source>
        <strain evidence="2">TK_41</strain>
    </source>
</reference>
<proteinExistence type="predicted"/>
<dbReference type="EMBL" id="JAPDRK010000002">
    <property type="protein sequence ID" value="KAJ9615541.1"/>
    <property type="molecule type" value="Genomic_DNA"/>
</dbReference>
<gene>
    <name evidence="2" type="ORF">H2200_001616</name>
</gene>
<organism evidence="2 3">
    <name type="scientific">Cladophialophora chaetospira</name>
    <dbReference type="NCBI Taxonomy" id="386627"/>
    <lineage>
        <taxon>Eukaryota</taxon>
        <taxon>Fungi</taxon>
        <taxon>Dikarya</taxon>
        <taxon>Ascomycota</taxon>
        <taxon>Pezizomycotina</taxon>
        <taxon>Eurotiomycetes</taxon>
        <taxon>Chaetothyriomycetidae</taxon>
        <taxon>Chaetothyriales</taxon>
        <taxon>Herpotrichiellaceae</taxon>
        <taxon>Cladophialophora</taxon>
    </lineage>
</organism>
<keyword evidence="3" id="KW-1185">Reference proteome</keyword>
<evidence type="ECO:0000313" key="2">
    <source>
        <dbReference type="EMBL" id="KAJ9615541.1"/>
    </source>
</evidence>